<protein>
    <recommendedName>
        <fullName evidence="3">Retrovirus-related Pol polyprotein from transposon TNT 1-94</fullName>
    </recommendedName>
</protein>
<sequence>MALSAAAKEAMWLDKIVTDIGLSHIKTIPVHCDNNGAINLSKNNMYHARSKHIDIQHHFVRENKKITCGRDEILQILNAPSLIVKFCSENSSTRYNAHDTTPSSMNTRATLWLGFLGYLMISSISNQFPKLYCKET</sequence>
<organism evidence="1 2">
    <name type="scientific">Araneus ventricosus</name>
    <name type="common">Orbweaver spider</name>
    <name type="synonym">Epeira ventricosa</name>
    <dbReference type="NCBI Taxonomy" id="182803"/>
    <lineage>
        <taxon>Eukaryota</taxon>
        <taxon>Metazoa</taxon>
        <taxon>Ecdysozoa</taxon>
        <taxon>Arthropoda</taxon>
        <taxon>Chelicerata</taxon>
        <taxon>Arachnida</taxon>
        <taxon>Araneae</taxon>
        <taxon>Araneomorphae</taxon>
        <taxon>Entelegynae</taxon>
        <taxon>Araneoidea</taxon>
        <taxon>Araneidae</taxon>
        <taxon>Araneus</taxon>
    </lineage>
</organism>
<proteinExistence type="predicted"/>
<gene>
    <name evidence="1" type="ORF">AVEN_269335_1</name>
</gene>
<dbReference type="AlphaFoldDB" id="A0A4Y2SQ14"/>
<evidence type="ECO:0008006" key="3">
    <source>
        <dbReference type="Google" id="ProtNLM"/>
    </source>
</evidence>
<comment type="caution">
    <text evidence="1">The sequence shown here is derived from an EMBL/GenBank/DDBJ whole genome shotgun (WGS) entry which is preliminary data.</text>
</comment>
<dbReference type="OrthoDB" id="418237at2759"/>
<dbReference type="PANTHER" id="PTHR11439">
    <property type="entry name" value="GAG-POL-RELATED RETROTRANSPOSON"/>
    <property type="match status" value="1"/>
</dbReference>
<reference evidence="1 2" key="1">
    <citation type="journal article" date="2019" name="Sci. Rep.">
        <title>Orb-weaving spider Araneus ventricosus genome elucidates the spidroin gene catalogue.</title>
        <authorList>
            <person name="Kono N."/>
            <person name="Nakamura H."/>
            <person name="Ohtoshi R."/>
            <person name="Moran D.A.P."/>
            <person name="Shinohara A."/>
            <person name="Yoshida Y."/>
            <person name="Fujiwara M."/>
            <person name="Mori M."/>
            <person name="Tomita M."/>
            <person name="Arakawa K."/>
        </authorList>
    </citation>
    <scope>NUCLEOTIDE SEQUENCE [LARGE SCALE GENOMIC DNA]</scope>
</reference>
<keyword evidence="2" id="KW-1185">Reference proteome</keyword>
<dbReference type="CDD" id="cd09272">
    <property type="entry name" value="RNase_HI_RT_Ty1"/>
    <property type="match status" value="1"/>
</dbReference>
<dbReference type="Proteomes" id="UP000499080">
    <property type="component" value="Unassembled WGS sequence"/>
</dbReference>
<evidence type="ECO:0000313" key="1">
    <source>
        <dbReference type="EMBL" id="GBN90412.1"/>
    </source>
</evidence>
<dbReference type="EMBL" id="BGPR01023315">
    <property type="protein sequence ID" value="GBN90412.1"/>
    <property type="molecule type" value="Genomic_DNA"/>
</dbReference>
<name>A0A4Y2SQ14_ARAVE</name>
<accession>A0A4Y2SQ14</accession>
<evidence type="ECO:0000313" key="2">
    <source>
        <dbReference type="Proteomes" id="UP000499080"/>
    </source>
</evidence>
<dbReference type="PANTHER" id="PTHR11439:SF463">
    <property type="entry name" value="REVERSE TRANSCRIPTASE TY1_COPIA-TYPE DOMAIN-CONTAINING PROTEIN"/>
    <property type="match status" value="1"/>
</dbReference>